<dbReference type="SMART" id="SM00262">
    <property type="entry name" value="GEL"/>
    <property type="match status" value="1"/>
</dbReference>
<comment type="caution">
    <text evidence="2">The sequence shown here is derived from an EMBL/GenBank/DDBJ whole genome shotgun (WGS) entry which is preliminary data.</text>
</comment>
<dbReference type="OrthoDB" id="6375767at2759"/>
<dbReference type="InterPro" id="IPR007123">
    <property type="entry name" value="Gelsolin-like_dom"/>
</dbReference>
<keyword evidence="3" id="KW-1185">Reference proteome</keyword>
<gene>
    <name evidence="2" type="ORF">EB796_007528</name>
</gene>
<evidence type="ECO:0000313" key="3">
    <source>
        <dbReference type="Proteomes" id="UP000593567"/>
    </source>
</evidence>
<dbReference type="PRINTS" id="PR00597">
    <property type="entry name" value="GELSOLIN"/>
</dbReference>
<dbReference type="GO" id="GO:0015629">
    <property type="term" value="C:actin cytoskeleton"/>
    <property type="evidence" value="ECO:0007669"/>
    <property type="project" value="TreeGrafter"/>
</dbReference>
<organism evidence="2 3">
    <name type="scientific">Bugula neritina</name>
    <name type="common">Brown bryozoan</name>
    <name type="synonym">Sertularia neritina</name>
    <dbReference type="NCBI Taxonomy" id="10212"/>
    <lineage>
        <taxon>Eukaryota</taxon>
        <taxon>Metazoa</taxon>
        <taxon>Spiralia</taxon>
        <taxon>Lophotrochozoa</taxon>
        <taxon>Bryozoa</taxon>
        <taxon>Gymnolaemata</taxon>
        <taxon>Cheilostomatida</taxon>
        <taxon>Flustrina</taxon>
        <taxon>Buguloidea</taxon>
        <taxon>Bugulidae</taxon>
        <taxon>Bugula</taxon>
    </lineage>
</organism>
<dbReference type="InterPro" id="IPR007122">
    <property type="entry name" value="Villin/Gelsolin"/>
</dbReference>
<dbReference type="SUPFAM" id="SSF55753">
    <property type="entry name" value="Actin depolymerizing proteins"/>
    <property type="match status" value="2"/>
</dbReference>
<dbReference type="GO" id="GO:0051015">
    <property type="term" value="F:actin filament binding"/>
    <property type="evidence" value="ECO:0007669"/>
    <property type="project" value="InterPro"/>
</dbReference>
<dbReference type="CDD" id="cd11290">
    <property type="entry name" value="gelsolin_S1_like"/>
    <property type="match status" value="1"/>
</dbReference>
<proteinExistence type="predicted"/>
<dbReference type="PANTHER" id="PTHR11977">
    <property type="entry name" value="VILLIN"/>
    <property type="match status" value="1"/>
</dbReference>
<sequence>MSGLRKAKEYDWKDSNMALFGSDVEKNIKKASAETEPAWENSGAKPGTEIWRIEKFQVKHWPKEEYGNFYSGDSYIILHTYQPDPNSPALAWMCTSGLANTAPRFVKLCPLDEYGTAAYKTVELDTYHNDGPVQHREVQAHESSLFKSYFDKLVYMDGGVDSGFRHVEPTKYEPRLFLVKKSGRKIQIKQIPMRRKNINSGDVFIMDLGLKIYQFNGANCSKVGFCRS</sequence>
<dbReference type="AlphaFoldDB" id="A0A7J7K9E3"/>
<dbReference type="Gene3D" id="3.40.20.10">
    <property type="entry name" value="Severin"/>
    <property type="match status" value="2"/>
</dbReference>
<evidence type="ECO:0000259" key="1">
    <source>
        <dbReference type="Pfam" id="PF00626"/>
    </source>
</evidence>
<feature type="domain" description="Gelsolin-like" evidence="1">
    <location>
        <begin position="190"/>
        <end position="221"/>
    </location>
</feature>
<dbReference type="GO" id="GO:0005737">
    <property type="term" value="C:cytoplasm"/>
    <property type="evidence" value="ECO:0007669"/>
    <property type="project" value="TreeGrafter"/>
</dbReference>
<dbReference type="PANTHER" id="PTHR11977:SF130">
    <property type="entry name" value="SEVERIN"/>
    <property type="match status" value="1"/>
</dbReference>
<dbReference type="Proteomes" id="UP000593567">
    <property type="component" value="Unassembled WGS sequence"/>
</dbReference>
<reference evidence="2" key="1">
    <citation type="submission" date="2020-06" db="EMBL/GenBank/DDBJ databases">
        <title>Draft genome of Bugula neritina, a colonial animal packing powerful symbionts and potential medicines.</title>
        <authorList>
            <person name="Rayko M."/>
        </authorList>
    </citation>
    <scope>NUCLEOTIDE SEQUENCE [LARGE SCALE GENOMIC DNA]</scope>
    <source>
        <strain evidence="2">Kwan_BN1</strain>
    </source>
</reference>
<dbReference type="EMBL" id="VXIV02001140">
    <property type="protein sequence ID" value="KAF6034166.1"/>
    <property type="molecule type" value="Genomic_DNA"/>
</dbReference>
<name>A0A7J7K9E3_BUGNE</name>
<evidence type="ECO:0000313" key="2">
    <source>
        <dbReference type="EMBL" id="KAF6034166.1"/>
    </source>
</evidence>
<dbReference type="InterPro" id="IPR029006">
    <property type="entry name" value="ADF-H/Gelsolin-like_dom_sf"/>
</dbReference>
<protein>
    <recommendedName>
        <fullName evidence="1">Gelsolin-like domain-containing protein</fullName>
    </recommendedName>
</protein>
<dbReference type="Pfam" id="PF00626">
    <property type="entry name" value="Gelsolin"/>
    <property type="match status" value="1"/>
</dbReference>
<accession>A0A7J7K9E3</accession>
<dbReference type="GO" id="GO:0008154">
    <property type="term" value="P:actin polymerization or depolymerization"/>
    <property type="evidence" value="ECO:0007669"/>
    <property type="project" value="TreeGrafter"/>
</dbReference>